<feature type="transmembrane region" description="Helical" evidence="1">
    <location>
        <begin position="321"/>
        <end position="339"/>
    </location>
</feature>
<dbReference type="PANTHER" id="PTHR30590">
    <property type="entry name" value="INNER MEMBRANE PROTEIN"/>
    <property type="match status" value="1"/>
</dbReference>
<dbReference type="Pfam" id="PF04235">
    <property type="entry name" value="DUF418"/>
    <property type="match status" value="1"/>
</dbReference>
<comment type="caution">
    <text evidence="3">The sequence shown here is derived from an EMBL/GenBank/DDBJ whole genome shotgun (WGS) entry which is preliminary data.</text>
</comment>
<feature type="transmembrane region" description="Helical" evidence="1">
    <location>
        <begin position="118"/>
        <end position="147"/>
    </location>
</feature>
<keyword evidence="1" id="KW-0812">Transmembrane</keyword>
<evidence type="ECO:0000313" key="4">
    <source>
        <dbReference type="Proteomes" id="UP000698924"/>
    </source>
</evidence>
<evidence type="ECO:0000313" key="3">
    <source>
        <dbReference type="EMBL" id="MBM6858575.1"/>
    </source>
</evidence>
<feature type="transmembrane region" description="Helical" evidence="1">
    <location>
        <begin position="278"/>
        <end position="301"/>
    </location>
</feature>
<dbReference type="InterPro" id="IPR052529">
    <property type="entry name" value="Bact_Transport_Assoc"/>
</dbReference>
<dbReference type="Proteomes" id="UP000698924">
    <property type="component" value="Unassembled WGS sequence"/>
</dbReference>
<feature type="transmembrane region" description="Helical" evidence="1">
    <location>
        <begin position="57"/>
        <end position="78"/>
    </location>
</feature>
<dbReference type="RefSeq" id="WP_204973037.1">
    <property type="nucleotide sequence ID" value="NZ_JAAZTS010000029.1"/>
</dbReference>
<gene>
    <name evidence="3" type="ORF">H6D15_13360</name>
</gene>
<organism evidence="3 4">
    <name type="scientific">Caecibacteroides pullorum</name>
    <dbReference type="NCBI Taxonomy" id="2725562"/>
    <lineage>
        <taxon>Bacteria</taxon>
        <taxon>Pseudomonadati</taxon>
        <taxon>Bacteroidota</taxon>
        <taxon>Bacteroidia</taxon>
        <taxon>Bacteroidales</taxon>
        <taxon>Bacteroidaceae</taxon>
        <taxon>Caecibacteroides</taxon>
    </lineage>
</organism>
<feature type="domain" description="DUF418" evidence="2">
    <location>
        <begin position="225"/>
        <end position="388"/>
    </location>
</feature>
<dbReference type="InterPro" id="IPR007349">
    <property type="entry name" value="DUF418"/>
</dbReference>
<protein>
    <submittedName>
        <fullName evidence="3">DUF418 domain-containing protein</fullName>
    </submittedName>
</protein>
<reference evidence="3 4" key="1">
    <citation type="journal article" date="2021" name="Sci. Rep.">
        <title>The distribution of antibiotic resistance genes in chicken gut microbiota commensals.</title>
        <authorList>
            <person name="Juricova H."/>
            <person name="Matiasovicova J."/>
            <person name="Kubasova T."/>
            <person name="Cejkova D."/>
            <person name="Rychlik I."/>
        </authorList>
    </citation>
    <scope>NUCLEOTIDE SEQUENCE [LARGE SCALE GENOMIC DNA]</scope>
    <source>
        <strain evidence="3 4">An421</strain>
    </source>
</reference>
<keyword evidence="4" id="KW-1185">Reference proteome</keyword>
<dbReference type="EMBL" id="JACJMO010000030">
    <property type="protein sequence ID" value="MBM6858575.1"/>
    <property type="molecule type" value="Genomic_DNA"/>
</dbReference>
<keyword evidence="1" id="KW-1133">Transmembrane helix</keyword>
<dbReference type="AlphaFoldDB" id="A0AA40ZXB0"/>
<feature type="transmembrane region" description="Helical" evidence="1">
    <location>
        <begin position="241"/>
        <end position="258"/>
    </location>
</feature>
<keyword evidence="1" id="KW-0472">Membrane</keyword>
<evidence type="ECO:0000259" key="2">
    <source>
        <dbReference type="Pfam" id="PF04235"/>
    </source>
</evidence>
<dbReference type="PANTHER" id="PTHR30590:SF2">
    <property type="entry name" value="INNER MEMBRANE PROTEIN"/>
    <property type="match status" value="1"/>
</dbReference>
<name>A0AA40ZXB0_9BACT</name>
<proteinExistence type="predicted"/>
<evidence type="ECO:0000256" key="1">
    <source>
        <dbReference type="SAM" id="Phobius"/>
    </source>
</evidence>
<feature type="transmembrane region" description="Helical" evidence="1">
    <location>
        <begin position="345"/>
        <end position="365"/>
    </location>
</feature>
<sequence length="393" mass="45634">MNQTQTNRIEVVDALRGLALCAIVIVHCFEHYNLYYIPESAPQWLTALDREVWNTTWFLLAGKAFSTFSLLFGFSFFIQLDNAARRGMPFRGRFVWRMFLLLLFSQLHSLFYNGDILLLYSVMGLLLVALCRLSTRVVLTVAVIMILQPLEWIRLLCTLLDIPFLNYGNHWLTYAKLAKPVMESGNVWEVIVSNITYGQLYGNLWQIENGRIFQIGGLFLFGMVAGREQLFRNTPASIRRWKWLVLWAAVLFVPFHIVRSAYPAWVEGCPRLAMPLDIALPSISNFLLMVVLVGLFTLIWYDRGEGFKFQRLFIPYGRMSLTNYILQSIVGVTLFYGFGLGLYRYTGATLCLLIALGIFMLQLLFSRWWLSRHRQGPLEWVWKKLTWLGAKRF</sequence>
<accession>A0AA40ZXB0</accession>